<accession>A0A7I7WHK3</accession>
<gene>
    <name evidence="1" type="ORF">MGAD_14210</name>
</gene>
<evidence type="ECO:0000313" key="1">
    <source>
        <dbReference type="EMBL" id="BBZ17086.1"/>
    </source>
</evidence>
<dbReference type="KEGG" id="mgad:MGAD_14210"/>
<dbReference type="RefSeq" id="WP_163685845.1">
    <property type="nucleotide sequence ID" value="NZ_AP022608.1"/>
</dbReference>
<reference evidence="1 2" key="1">
    <citation type="journal article" date="2019" name="Emerg. Microbes Infect.">
        <title>Comprehensive subspecies identification of 175 nontuberculous mycobacteria species based on 7547 genomic profiles.</title>
        <authorList>
            <person name="Matsumoto Y."/>
            <person name="Kinjo T."/>
            <person name="Motooka D."/>
            <person name="Nabeya D."/>
            <person name="Jung N."/>
            <person name="Uechi K."/>
            <person name="Horii T."/>
            <person name="Iida T."/>
            <person name="Fujita J."/>
            <person name="Nakamura S."/>
        </authorList>
    </citation>
    <scope>NUCLEOTIDE SEQUENCE [LARGE SCALE GENOMIC DNA]</scope>
    <source>
        <strain evidence="1 2">JCM 12688</strain>
    </source>
</reference>
<evidence type="ECO:0000313" key="2">
    <source>
        <dbReference type="Proteomes" id="UP000466187"/>
    </source>
</evidence>
<dbReference type="Proteomes" id="UP000466187">
    <property type="component" value="Chromosome"/>
</dbReference>
<protein>
    <submittedName>
        <fullName evidence="1">Uncharacterized protein</fullName>
    </submittedName>
</protein>
<dbReference type="EMBL" id="AP022608">
    <property type="protein sequence ID" value="BBZ17086.1"/>
    <property type="molecule type" value="Genomic_DNA"/>
</dbReference>
<organism evidence="1 2">
    <name type="scientific">Mycolicibacterium gadium</name>
    <name type="common">Mycobacterium gadium</name>
    <dbReference type="NCBI Taxonomy" id="1794"/>
    <lineage>
        <taxon>Bacteria</taxon>
        <taxon>Bacillati</taxon>
        <taxon>Actinomycetota</taxon>
        <taxon>Actinomycetes</taxon>
        <taxon>Mycobacteriales</taxon>
        <taxon>Mycobacteriaceae</taxon>
        <taxon>Mycolicibacterium</taxon>
    </lineage>
</organism>
<proteinExistence type="predicted"/>
<name>A0A7I7WHK3_MYCGU</name>
<sequence length="91" mass="9994">MARVKARSAEAGLREYLLERAVAFRDRCGRLSDEAYAELSKPIDQLVGCEPYRLHGWELPEGHPALADYGLGADLLLGSDDQLRLHGSSLG</sequence>
<dbReference type="AlphaFoldDB" id="A0A7I7WHK3"/>